<dbReference type="GO" id="GO:0005737">
    <property type="term" value="C:cytoplasm"/>
    <property type="evidence" value="ECO:0007669"/>
    <property type="project" value="InterPro"/>
</dbReference>
<dbReference type="InterPro" id="IPR022045">
    <property type="entry name" value="TcdB_toxin_mid/N"/>
</dbReference>
<protein>
    <recommendedName>
        <fullName evidence="5">Insecticide toxin TcdB middle/N-terminal domain-containing protein</fullName>
    </recommendedName>
</protein>
<dbReference type="PANTHER" id="PTHR32305:SF15">
    <property type="entry name" value="PROTEIN RHSA-RELATED"/>
    <property type="match status" value="1"/>
</dbReference>
<keyword evidence="2" id="KW-0964">Secreted</keyword>
<dbReference type="GO" id="GO:0005576">
    <property type="term" value="C:extracellular region"/>
    <property type="evidence" value="ECO:0007669"/>
    <property type="project" value="UniProtKB-SubCell"/>
</dbReference>
<feature type="compositionally biased region" description="Polar residues" evidence="4">
    <location>
        <begin position="2399"/>
        <end position="2425"/>
    </location>
</feature>
<dbReference type="InterPro" id="IPR006530">
    <property type="entry name" value="YD"/>
</dbReference>
<feature type="domain" description="Insecticide toxin TcdB middle/N-terminal" evidence="5">
    <location>
        <begin position="1778"/>
        <end position="1906"/>
    </location>
</feature>
<dbReference type="InterPro" id="IPR050708">
    <property type="entry name" value="T6SS_VgrG/RHS"/>
</dbReference>
<evidence type="ECO:0000256" key="1">
    <source>
        <dbReference type="ARBA" id="ARBA00004613"/>
    </source>
</evidence>
<evidence type="ECO:0000256" key="3">
    <source>
        <dbReference type="ARBA" id="ARBA00023026"/>
    </source>
</evidence>
<dbReference type="RefSeq" id="WP_053328679.1">
    <property type="nucleotide sequence ID" value="NZ_CP009928.1"/>
</dbReference>
<keyword evidence="3" id="KW-0843">Virulence</keyword>
<feature type="region of interest" description="Disordered" evidence="4">
    <location>
        <begin position="70"/>
        <end position="92"/>
    </location>
</feature>
<comment type="subcellular location">
    <subcellularLocation>
        <location evidence="1">Secreted</location>
    </subcellularLocation>
</comment>
<proteinExistence type="predicted"/>
<dbReference type="EMBL" id="CP009928">
    <property type="protein sequence ID" value="AKK73946.1"/>
    <property type="molecule type" value="Genomic_DNA"/>
</dbReference>
<evidence type="ECO:0000313" key="7">
    <source>
        <dbReference type="Proteomes" id="UP000035213"/>
    </source>
</evidence>
<dbReference type="InterPro" id="IPR031325">
    <property type="entry name" value="RHS_repeat"/>
</dbReference>
<dbReference type="SUPFAM" id="SSF69318">
    <property type="entry name" value="Integrin alpha N-terminal domain"/>
    <property type="match status" value="1"/>
</dbReference>
<gene>
    <name evidence="6" type="ORF">OK18_16230</name>
</gene>
<dbReference type="InterPro" id="IPR028994">
    <property type="entry name" value="Integrin_alpha_N"/>
</dbReference>
<dbReference type="Proteomes" id="UP000035213">
    <property type="component" value="Chromosome"/>
</dbReference>
<name>A0A0G3M449_CHRGL</name>
<evidence type="ECO:0000256" key="4">
    <source>
        <dbReference type="SAM" id="MobiDB-lite"/>
    </source>
</evidence>
<dbReference type="Pfam" id="PF05593">
    <property type="entry name" value="RHS_repeat"/>
    <property type="match status" value="1"/>
</dbReference>
<organism evidence="6 7">
    <name type="scientific">Chryseobacterium gallinarum</name>
    <dbReference type="NCBI Taxonomy" id="1324352"/>
    <lineage>
        <taxon>Bacteria</taxon>
        <taxon>Pseudomonadati</taxon>
        <taxon>Bacteroidota</taxon>
        <taxon>Flavobacteriia</taxon>
        <taxon>Flavobacteriales</taxon>
        <taxon>Weeksellaceae</taxon>
        <taxon>Chryseobacterium group</taxon>
        <taxon>Chryseobacterium</taxon>
    </lineage>
</organism>
<dbReference type="OrthoDB" id="9765204at2"/>
<dbReference type="STRING" id="1324352.OK18_16230"/>
<dbReference type="InterPro" id="IPR022385">
    <property type="entry name" value="Rhs_assc_core"/>
</dbReference>
<sequence>MKTSLFNIIRKQKKLVNSFILLISWSQIHAQANHLFLTKEERQPGGKEYKSIAAKDPKFTFSSVEKNLADASEPSPEVSDNKEKVASQSEGVSKSINIERTTFNTSHTNSSRYYISDIKQGVIGKDEAHPIDQVYDNIFTVIVDNAVKSNSSAWLEYELYGVTHSSGVSKYINDELATGGNAVEKNNQWTFHSEALSTSAILQGKNKITFTIPSEADYTYKVRNVRIRVDKAIPSSYKPEKTVVSALIKNIAAGEAGELHWEGAGLEVNKGILKTSQNFSVTPLRDIDIPATTPEFVNVTKEHFAYRFLPHGEHFSIPAKVTMAYDKSKIPTGYTEQDIKAFYFDDIQKKWMALEKDSLMTEKQILVSKTTHFTDMVAGIIKVPESPETGNYAPNSIKDIKAADPSTGIVSIGAPSPNSMGTVNTSFPIKLPAGRQGMQPSLSVNYNSQGGNGWMGLGWDLSIPAISIDTRWGVPRYDSAKETEIYSFGGEQLTFKDGDKFVLPNRTEGFDKDRTAERQFYPRIEGAYNKIIRHGSSPSDYWWEVISKDGTRNLFGGDGTAVAENAVLRQLGTRNIGHWALFRTIDTNGNYIDYHYNTDDRVYQGNPGNGGQEMYIKEINYTLHNTQNPPKNYKIVFETVAGRSDVQINGRLGFLQVTSKKLNKIEITYGGEPVRSYHFIYKEGAFYKTLLESITEKNAEGAEFYTNRIEYFNNIETSQYAPETTIDGVANDAGIKSSSLLGHGDSKNSTVGGALTFGLAKVGDTQAYNPITKSATLGGDYQYTEGEGGGRLTITDVDGDGLPDKILKNEWNSPDTTFKYRKKGPDTGAFGSNLLTPENSKSFSYSKSYTNSFGLQATASILFQAGASGGTSKTKDLTYNYFTDANSDGIQDIVSNGQVYFGRVENGVLKYSTDVSLTPNPITKGAAISTPAVDCNEVLEDYKNSPLHDVVKVWRAPFDGMIGISGWMQLKNPSSSPDGVKVSVQHFKPETNTSSFLTPFTVLTGTARANITTTSLQVKQGDYIYFRVNSRDNGVGDLVEMVAGISYLSTPISYPYPGALSDWYRDSSETPLGQLDNVSLVSSKNGTGVPVNVASGTITGTFNKPLTVQDITVKIVKKQSDGTVTTIGSQQYPYTTTGNQTLQLNTGALTENDIVYFQVQSNLNEKWENLKFNNLKLTINYEGSDIELPIIPDFQFYNLRNNTTATFKPWIDMRGRDGNYSLYAKLTGKPAGRYTYIVRNRVMQRGNFVDPIITTINWTGSVNSMQELSISQPIIRWNDYYVECYTDLASDAGLDGAIPNMEVEIRESVNVNPAAPTVFETHGINVYGKDTDKIYKEGSSTDLSTDNGRFGAMYRSWGQFIYHGGYGTLPTACSQLQDQLPDYGSQPIDPGKLVPPSDENDSTPLNSRLFIMMNAYNGRDFNTPSNTDYVQRYIGMSKTTYVQGSEISSSRMGMNDMSVLSQGTSANTPGVFNAPVKQSKTTNKNGGISGGFSVFSLNKTTSSGETINTLDYFDMNGDGYPDVLSGNNIQYTNMIGMLSGNTLPGANDNPHRTNHKNTGVGVGQSYPLSGKSNESSNKNALKAVEPGFNFSAGTSDGTDFSNYSYIDINGDGLLDKVANDGQVQLNLGYSYAPAESLSYGNFRNGTTTSTNLGAGASIGGTVTSGLPKGVNMFNGSIAFGAGKSETFTDQKTSLIDINNDGLADLVTNSGGNLSVQINTGNKFVSIPWNASSNIQQDVSRGFNMNVGFTASILIPLGTTGNSLKISINPSTSFGEGDSNVKQQILDLNGDGFPDLLKSQADGDGNFSNTSALVQYSTIGTTNLLKKVTTPMGGSWEVSYERAGNTYELPQNKWVMSSVVSYDGFTGDSQFKPDFSKITVTYENPYHSRRERAFYGFEKVRTNQINTGNGGAAATEIYRYTLQTFNNNSYFLKGALLSEVLYDAAGNKWTEKINDYSVRFINNTNTPETNLFKGDAEKSLQNYAYFIASVKTMSNFYEGQSTAGKSTFTQNVTFDNYANLTGYFDKGDEKIGSTDELTTEIQYQITDNASNYLILPTKVKSTATGLVRERTAQYDGKGNVTAITMIGPGNPVNSYEYDIYGNIKKATGPANYQGQRFFHEYTYDTNVATYPTVVKDAFGYSSKSEYDFRFGVPVFTEDMNLQPTQYAYDAAGRTTEITGPYELFNDIPWTIQFEYKPITNAPLNATGAQSYAITRHYDPDNANNTINTISISDGLGSPIQVKKTADLYQKGLKYVISGKVEKDAFGRALKMYYPTEGQASVNTYDAAVDNIVPTINTYDVLDRVLTTKLPDEDLISEVEYGFGNDREGRKMFRTMMTDELGTIKNTYTDIKGRITTIHEPSNTGDIFTSFTHDAIGELLKVRDVQNNLTTSIYDDLGRRTSMTHPDNGTSTFAYDPASNMTSRTNAENETATYEYDYKRLKAINYPKYPENNVKYYYGQAMDASAMDNNAVGRLWYQTDATGTQYLKYGRLGELTHQRRSVAAPGAGVYWFGTEWEYDTWNRVKTITYPDGEKVTYNYNLAGNLKSMASVKDGFARNIINELGYDKFDQRVFLKYGNGTTTSYEYETKRRRLLKLNAQTPTNRYFMKNLYQYDVVSNVLQIHNNAPVAQAGLLGGGTNHAYGYDDLYRLTSASGNWRGMNPQGQEERQRYTVTMAYDNMHNVMSKTQKHERAMGSTGTVWNNIEATSYRLNYRYEGTKPHAPTTIVDEPNVPGALCCDVNNPQVKFQNYTYDKKGNPTAIAQQTCTVTEPKTKYLWDEENRMRFVDTNPSTPEVDGSAIYTYDAGGERIIKNVLSTAVITGSNGTSQTITKNDYSLYPNGMAVARLIFNTQTQKYELSYTKHYYAGDQRINSKLGKGKDVGLFNCAWLIIPYGAGASSINEKVVAKEKLEANTTASLAIMAANGITPPPNYGQNAGYTENCVPSYTGVEEKDTYWYHPDHLGSSSFITGLDGEVTQNIEYFPSGEVFVENHKNSYNTPYKFNGKEQDDETGYYYYGARYYNPRVSLWLNVDPLAEQFPGRSPYEYTFSNPIKFVDPTGMAPDDPKPGFWKSFFASVGRGLAGIGRHIMNNPNYAGYGYSPNMKTPKVSDFSAYQINWKQQLDPYYQINSFSRSLVGGTVNFVGGLYTLDGARTAKAIPDVASSWGILFGLSKALSVNSTGIARRALFDKAGDILSSSGKKPYVISAVIDSETGRVFYGTNRTIKSLDDVNDVLKQHLPKNSLERWPTYNCAECDAFNNALNAGAKWKNLKDMHTMRLENGKYIDFTRCQNCQQTFKNRKPTSE</sequence>
<dbReference type="NCBIfam" id="TIGR01643">
    <property type="entry name" value="YD_repeat_2x"/>
    <property type="match status" value="1"/>
</dbReference>
<dbReference type="Gene3D" id="2.180.10.10">
    <property type="entry name" value="RHS repeat-associated core"/>
    <property type="match status" value="2"/>
</dbReference>
<dbReference type="Pfam" id="PF03534">
    <property type="entry name" value="SpvB"/>
    <property type="match status" value="1"/>
</dbReference>
<evidence type="ECO:0000256" key="2">
    <source>
        <dbReference type="ARBA" id="ARBA00022525"/>
    </source>
</evidence>
<feature type="region of interest" description="Disordered" evidence="4">
    <location>
        <begin position="2398"/>
        <end position="2425"/>
    </location>
</feature>
<dbReference type="KEGG" id="cgn:OK18_16230"/>
<dbReference type="InterPro" id="IPR003284">
    <property type="entry name" value="Sal_SpvB"/>
</dbReference>
<dbReference type="PANTHER" id="PTHR32305">
    <property type="match status" value="1"/>
</dbReference>
<evidence type="ECO:0000313" key="6">
    <source>
        <dbReference type="EMBL" id="AKK73946.1"/>
    </source>
</evidence>
<dbReference type="NCBIfam" id="TIGR03696">
    <property type="entry name" value="Rhs_assc_core"/>
    <property type="match status" value="1"/>
</dbReference>
<dbReference type="Pfam" id="PF12256">
    <property type="entry name" value="TcdB_toxin_midN"/>
    <property type="match status" value="1"/>
</dbReference>
<reference evidence="6 7" key="1">
    <citation type="submission" date="2014-11" db="EMBL/GenBank/DDBJ databases">
        <authorList>
            <person name="Park G.-S."/>
            <person name="Hong S.-J."/>
            <person name="Jung B.K."/>
            <person name="Khan A.R."/>
            <person name="Kwak Y."/>
            <person name="Shin J.-H."/>
        </authorList>
    </citation>
    <scope>NUCLEOTIDE SEQUENCE [LARGE SCALE GENOMIC DNA]</scope>
    <source>
        <strain evidence="6 7">DSM 27622</strain>
    </source>
</reference>
<accession>A0A0G3M449</accession>
<evidence type="ECO:0000259" key="5">
    <source>
        <dbReference type="Pfam" id="PF12256"/>
    </source>
</evidence>
<dbReference type="PATRIC" id="fig|1324352.5.peg.3389"/>